<dbReference type="InterPro" id="IPR034746">
    <property type="entry name" value="POTRA"/>
</dbReference>
<proteinExistence type="predicted"/>
<feature type="transmembrane region" description="Helical" evidence="9">
    <location>
        <begin position="12"/>
        <end position="31"/>
    </location>
</feature>
<evidence type="ECO:0000256" key="9">
    <source>
        <dbReference type="SAM" id="Phobius"/>
    </source>
</evidence>
<evidence type="ECO:0000259" key="10">
    <source>
        <dbReference type="PROSITE" id="PS51779"/>
    </source>
</evidence>
<evidence type="ECO:0000256" key="3">
    <source>
        <dbReference type="ARBA" id="ARBA00022519"/>
    </source>
</evidence>
<organism evidence="11">
    <name type="scientific">freshwater metagenome</name>
    <dbReference type="NCBI Taxonomy" id="449393"/>
    <lineage>
        <taxon>unclassified sequences</taxon>
        <taxon>metagenomes</taxon>
        <taxon>ecological metagenomes</taxon>
    </lineage>
</organism>
<evidence type="ECO:0000313" key="11">
    <source>
        <dbReference type="EMBL" id="CAB4579828.1"/>
    </source>
</evidence>
<dbReference type="GO" id="GO:0090529">
    <property type="term" value="P:cell septum assembly"/>
    <property type="evidence" value="ECO:0007669"/>
    <property type="project" value="InterPro"/>
</dbReference>
<evidence type="ECO:0000256" key="6">
    <source>
        <dbReference type="ARBA" id="ARBA00022989"/>
    </source>
</evidence>
<reference evidence="11" key="1">
    <citation type="submission" date="2020-05" db="EMBL/GenBank/DDBJ databases">
        <authorList>
            <person name="Chiriac C."/>
            <person name="Salcher M."/>
            <person name="Ghai R."/>
            <person name="Kavagutti S V."/>
        </authorList>
    </citation>
    <scope>NUCLEOTIDE SEQUENCE</scope>
</reference>
<protein>
    <submittedName>
        <fullName evidence="11">Unannotated protein</fullName>
    </submittedName>
</protein>
<dbReference type="AlphaFoldDB" id="A0A6J6F4S9"/>
<keyword evidence="8" id="KW-0131">Cell cycle</keyword>
<dbReference type="InterPro" id="IPR026579">
    <property type="entry name" value="FtsQ"/>
</dbReference>
<accession>A0A6J6F4S9</accession>
<dbReference type="PANTHER" id="PTHR35851:SF1">
    <property type="entry name" value="CELL DIVISION PROTEIN FTSQ"/>
    <property type="match status" value="1"/>
</dbReference>
<keyword evidence="3" id="KW-0997">Cell inner membrane</keyword>
<keyword evidence="4" id="KW-0132">Cell division</keyword>
<comment type="subcellular location">
    <subcellularLocation>
        <location evidence="1">Membrane</location>
    </subcellularLocation>
</comment>
<evidence type="ECO:0000256" key="2">
    <source>
        <dbReference type="ARBA" id="ARBA00022475"/>
    </source>
</evidence>
<evidence type="ECO:0000256" key="5">
    <source>
        <dbReference type="ARBA" id="ARBA00022692"/>
    </source>
</evidence>
<dbReference type="Gene3D" id="3.10.20.310">
    <property type="entry name" value="membrane protein fhac"/>
    <property type="match status" value="1"/>
</dbReference>
<dbReference type="Pfam" id="PF08478">
    <property type="entry name" value="POTRA_1"/>
    <property type="match status" value="1"/>
</dbReference>
<evidence type="ECO:0000256" key="7">
    <source>
        <dbReference type="ARBA" id="ARBA00023136"/>
    </source>
</evidence>
<keyword evidence="5 9" id="KW-0812">Transmembrane</keyword>
<evidence type="ECO:0000256" key="8">
    <source>
        <dbReference type="ARBA" id="ARBA00023306"/>
    </source>
</evidence>
<keyword evidence="2" id="KW-1003">Cell membrane</keyword>
<keyword evidence="7 9" id="KW-0472">Membrane</keyword>
<dbReference type="PANTHER" id="PTHR35851">
    <property type="entry name" value="CELL DIVISION PROTEIN FTSQ"/>
    <property type="match status" value="1"/>
</dbReference>
<feature type="domain" description="POTRA" evidence="10">
    <location>
        <begin position="35"/>
        <end position="107"/>
    </location>
</feature>
<name>A0A6J6F4S9_9ZZZZ</name>
<gene>
    <name evidence="11" type="ORF">UFOPK1766_00382</name>
</gene>
<evidence type="ECO:0000256" key="1">
    <source>
        <dbReference type="ARBA" id="ARBA00004370"/>
    </source>
</evidence>
<dbReference type="Pfam" id="PF03799">
    <property type="entry name" value="FtsQ_DivIB_C"/>
    <property type="match status" value="1"/>
</dbReference>
<sequence>MSGELNKRFKRLTITLVFLVATSSLAYLLGWSSILMVKEVKIEGSSETSLLIGTLNKQSIAPTVGQRLARVNVRSIERALSELDWLDNADVSRNWVSSKISIKVSERVAIARALTNQNSIVNFDSSGFLFTPTSINQKKNQAALPLISSANNAQQDLSDVALLLQQIPADLEYLIADLDQISITKAGYILMSSAINNRPVRINWGTVEQIDQKFAVLLALLKLPENKVISQVDLSQPDAPIVK</sequence>
<dbReference type="EMBL" id="CAEZTW010000045">
    <property type="protein sequence ID" value="CAB4579828.1"/>
    <property type="molecule type" value="Genomic_DNA"/>
</dbReference>
<dbReference type="InterPro" id="IPR013685">
    <property type="entry name" value="POTRA_FtsQ_type"/>
</dbReference>
<dbReference type="InterPro" id="IPR005548">
    <property type="entry name" value="Cell_div_FtsQ/DivIB_C"/>
</dbReference>
<keyword evidence="6 9" id="KW-1133">Transmembrane helix</keyword>
<dbReference type="PROSITE" id="PS51779">
    <property type="entry name" value="POTRA"/>
    <property type="match status" value="1"/>
</dbReference>
<dbReference type="GO" id="GO:0016020">
    <property type="term" value="C:membrane"/>
    <property type="evidence" value="ECO:0007669"/>
    <property type="project" value="UniProtKB-SubCell"/>
</dbReference>
<evidence type="ECO:0000256" key="4">
    <source>
        <dbReference type="ARBA" id="ARBA00022618"/>
    </source>
</evidence>